<proteinExistence type="predicted"/>
<gene>
    <name evidence="1" type="ORF">CASFOL_040294</name>
    <name evidence="2" type="ORF">CASFOL_040298</name>
</gene>
<dbReference type="AlphaFoldDB" id="A0ABD3BFF3"/>
<evidence type="ECO:0000313" key="3">
    <source>
        <dbReference type="Proteomes" id="UP001632038"/>
    </source>
</evidence>
<accession>A0ABD3BFF3</accession>
<reference evidence="2" key="2">
    <citation type="submission" date="2024-11" db="EMBL/GenBank/DDBJ databases">
        <authorList>
            <person name="Burger M."/>
            <person name="Chory J."/>
        </authorList>
    </citation>
    <scope>NUCLEOTIDE SEQUENCE</scope>
    <source>
        <strain evidence="2">Tecolote</strain>
        <tissue evidence="2">Flower</tissue>
    </source>
</reference>
<evidence type="ECO:0000313" key="2">
    <source>
        <dbReference type="EMBL" id="KAL3616004.1"/>
    </source>
</evidence>
<dbReference type="Proteomes" id="UP001632038">
    <property type="component" value="Unassembled WGS sequence"/>
</dbReference>
<organism evidence="2 3">
    <name type="scientific">Castilleja foliolosa</name>
    <dbReference type="NCBI Taxonomy" id="1961234"/>
    <lineage>
        <taxon>Eukaryota</taxon>
        <taxon>Viridiplantae</taxon>
        <taxon>Streptophyta</taxon>
        <taxon>Embryophyta</taxon>
        <taxon>Tracheophyta</taxon>
        <taxon>Spermatophyta</taxon>
        <taxon>Magnoliopsida</taxon>
        <taxon>eudicotyledons</taxon>
        <taxon>Gunneridae</taxon>
        <taxon>Pentapetalae</taxon>
        <taxon>asterids</taxon>
        <taxon>lamiids</taxon>
        <taxon>Lamiales</taxon>
        <taxon>Orobanchaceae</taxon>
        <taxon>Pedicularideae</taxon>
        <taxon>Castillejinae</taxon>
        <taxon>Castilleja</taxon>
    </lineage>
</organism>
<evidence type="ECO:0000313" key="1">
    <source>
        <dbReference type="EMBL" id="KAL3616000.1"/>
    </source>
</evidence>
<dbReference type="EMBL" id="JAVIJP010000099">
    <property type="protein sequence ID" value="KAL3616000.1"/>
    <property type="molecule type" value="Genomic_DNA"/>
</dbReference>
<protein>
    <submittedName>
        <fullName evidence="2">Uncharacterized protein</fullName>
    </submittedName>
</protein>
<keyword evidence="3" id="KW-1185">Reference proteome</keyword>
<comment type="caution">
    <text evidence="2">The sequence shown here is derived from an EMBL/GenBank/DDBJ whole genome shotgun (WGS) entry which is preliminary data.</text>
</comment>
<sequence length="67" mass="7433">MTKKAKPKKHNAKELAAKADAALINWGIVKVVEPWRRGFAVEAWAKARPWRRGLNRGAIGGADLRIS</sequence>
<name>A0ABD3BFF3_9LAMI</name>
<reference evidence="2 3" key="1">
    <citation type="journal article" date="2024" name="IScience">
        <title>Strigolactones Initiate the Formation of Haustorium-like Structures in Castilleja.</title>
        <authorList>
            <person name="Buerger M."/>
            <person name="Peterson D."/>
            <person name="Chory J."/>
        </authorList>
    </citation>
    <scope>NUCLEOTIDE SEQUENCE</scope>
    <source>
        <strain evidence="2">Tecolote</strain>
        <tissue evidence="2">Flower</tissue>
    </source>
</reference>
<dbReference type="EMBL" id="JAVIJP010000099">
    <property type="protein sequence ID" value="KAL3616004.1"/>
    <property type="molecule type" value="Genomic_DNA"/>
</dbReference>